<reference evidence="6" key="1">
    <citation type="submission" date="2025-08" db="UniProtKB">
        <authorList>
            <consortium name="RefSeq"/>
        </authorList>
    </citation>
    <scope>IDENTIFICATION</scope>
    <source>
        <tissue evidence="6">Leaves</tissue>
    </source>
</reference>
<keyword evidence="5" id="KW-1185">Reference proteome</keyword>
<keyword evidence="4" id="KW-0732">Signal</keyword>
<protein>
    <submittedName>
        <fullName evidence="6">Cyclase-like protein 2</fullName>
    </submittedName>
</protein>
<evidence type="ECO:0000256" key="2">
    <source>
        <dbReference type="ARBA" id="ARBA00007865"/>
    </source>
</evidence>
<comment type="subcellular location">
    <subcellularLocation>
        <location evidence="1">Secreted</location>
        <location evidence="1">Extracellular space</location>
        <location evidence="1">Extracellular matrix</location>
    </subcellularLocation>
</comment>
<organism evidence="5 6">
    <name type="scientific">Coffea arabica</name>
    <name type="common">Arabian coffee</name>
    <dbReference type="NCBI Taxonomy" id="13443"/>
    <lineage>
        <taxon>Eukaryota</taxon>
        <taxon>Viridiplantae</taxon>
        <taxon>Streptophyta</taxon>
        <taxon>Embryophyta</taxon>
        <taxon>Tracheophyta</taxon>
        <taxon>Spermatophyta</taxon>
        <taxon>Magnoliopsida</taxon>
        <taxon>eudicotyledons</taxon>
        <taxon>Gunneridae</taxon>
        <taxon>Pentapetalae</taxon>
        <taxon>asterids</taxon>
        <taxon>lamiids</taxon>
        <taxon>Gentianales</taxon>
        <taxon>Rubiaceae</taxon>
        <taxon>Ixoroideae</taxon>
        <taxon>Gardenieae complex</taxon>
        <taxon>Bertiereae - Coffeeae clade</taxon>
        <taxon>Coffeeae</taxon>
        <taxon>Coffea</taxon>
    </lineage>
</organism>
<feature type="signal peptide" evidence="4">
    <location>
        <begin position="1"/>
        <end position="25"/>
    </location>
</feature>
<dbReference type="PANTHER" id="PTHR31118:SF18">
    <property type="entry name" value="KYNURENINE FORMAMIDASE-LIKE ISOFORM X1"/>
    <property type="match status" value="1"/>
</dbReference>
<evidence type="ECO:0000256" key="3">
    <source>
        <dbReference type="ARBA" id="ARBA00022530"/>
    </source>
</evidence>
<keyword evidence="3" id="KW-0964">Secreted</keyword>
<dbReference type="SUPFAM" id="SSF102198">
    <property type="entry name" value="Putative cyclase"/>
    <property type="match status" value="1"/>
</dbReference>
<dbReference type="RefSeq" id="XP_071939940.1">
    <property type="nucleotide sequence ID" value="XM_072083839.1"/>
</dbReference>
<dbReference type="PROSITE" id="PS51257">
    <property type="entry name" value="PROKAR_LIPOPROTEIN"/>
    <property type="match status" value="1"/>
</dbReference>
<dbReference type="Gene3D" id="3.50.30.50">
    <property type="entry name" value="Putative cyclase"/>
    <property type="match status" value="1"/>
</dbReference>
<feature type="chain" id="PRO_5046687565" evidence="4">
    <location>
        <begin position="26"/>
        <end position="181"/>
    </location>
</feature>
<evidence type="ECO:0000313" key="6">
    <source>
        <dbReference type="RefSeq" id="XP_071939940.1"/>
    </source>
</evidence>
<dbReference type="PANTHER" id="PTHR31118">
    <property type="entry name" value="CYCLASE-LIKE PROTEIN 2"/>
    <property type="match status" value="1"/>
</dbReference>
<dbReference type="InterPro" id="IPR007325">
    <property type="entry name" value="KFase/CYL"/>
</dbReference>
<comment type="similarity">
    <text evidence="2">Belongs to the Cyclase 1 superfamily.</text>
</comment>
<evidence type="ECO:0000256" key="4">
    <source>
        <dbReference type="SAM" id="SignalP"/>
    </source>
</evidence>
<evidence type="ECO:0000256" key="1">
    <source>
        <dbReference type="ARBA" id="ARBA00004498"/>
    </source>
</evidence>
<accession>A0ABM4X7C1</accession>
<name>A0ABM4X7C1_COFAR</name>
<gene>
    <name evidence="6" type="primary">LOC140038472</name>
</gene>
<dbReference type="GeneID" id="140038472"/>
<dbReference type="Proteomes" id="UP001652660">
    <property type="component" value="Chromosome 3e"/>
</dbReference>
<dbReference type="InterPro" id="IPR037175">
    <property type="entry name" value="KFase_sf"/>
</dbReference>
<evidence type="ECO:0000313" key="5">
    <source>
        <dbReference type="Proteomes" id="UP001652660"/>
    </source>
</evidence>
<keyword evidence="3" id="KW-0272">Extracellular matrix</keyword>
<sequence length="181" mass="19821">MKKSISCLVLLSLACIASFGTTSNGQSDGCKIYDITHPINNNMPTFDRGSVGARDVIIENEGKVILTGTKRVIFKTSNTDNRLMDKGFFVPSYTRFTATGAQWLVQNTNITFVGIDYMSVAVYDEVVPVHTTLLSSHKIIPVENLKLDDIVPGNYNVLCFPLKVIAEAGPVRCILLDTACQ</sequence>
<proteinExistence type="inferred from homology"/>